<accession>B0C9U5</accession>
<protein>
    <submittedName>
        <fullName evidence="1">Uncharacterized protein</fullName>
    </submittedName>
</protein>
<dbReference type="EMBL" id="CP000828">
    <property type="protein sequence ID" value="ABW25385.1"/>
    <property type="molecule type" value="Genomic_DNA"/>
</dbReference>
<evidence type="ECO:0000313" key="2">
    <source>
        <dbReference type="Proteomes" id="UP000000268"/>
    </source>
</evidence>
<keyword evidence="2" id="KW-1185">Reference proteome</keyword>
<proteinExistence type="predicted"/>
<dbReference type="Proteomes" id="UP000000268">
    <property type="component" value="Chromosome"/>
</dbReference>
<sequence>MDNYDIQKVGGAHHTEWWIPAEKLEELNDNIVGEIEVIGEYR</sequence>
<evidence type="ECO:0000313" key="1">
    <source>
        <dbReference type="EMBL" id="ABW25385.1"/>
    </source>
</evidence>
<dbReference type="KEGG" id="amr:AM1_0325"/>
<dbReference type="HOGENOM" id="CLU_3245578_0_0_3"/>
<reference evidence="1 2" key="1">
    <citation type="journal article" date="2008" name="Proc. Natl. Acad. Sci. U.S.A.">
        <title>Niche adaptation and genome expansion in the chlorophyll d-producing cyanobacterium Acaryochloris marina.</title>
        <authorList>
            <person name="Swingley W.D."/>
            <person name="Chen M."/>
            <person name="Cheung P.C."/>
            <person name="Conrad A.L."/>
            <person name="Dejesa L.C."/>
            <person name="Hao J."/>
            <person name="Honchak B.M."/>
            <person name="Karbach L.E."/>
            <person name="Kurdoglu A."/>
            <person name="Lahiri S."/>
            <person name="Mastrian S.D."/>
            <person name="Miyashita H."/>
            <person name="Page L."/>
            <person name="Ramakrishna P."/>
            <person name="Satoh S."/>
            <person name="Sattley W.M."/>
            <person name="Shimada Y."/>
            <person name="Taylor H.L."/>
            <person name="Tomo T."/>
            <person name="Tsuchiya T."/>
            <person name="Wang Z.T."/>
            <person name="Raymond J."/>
            <person name="Mimuro M."/>
            <person name="Blankenship R.E."/>
            <person name="Touchman J.W."/>
        </authorList>
    </citation>
    <scope>NUCLEOTIDE SEQUENCE [LARGE SCALE GENOMIC DNA]</scope>
    <source>
        <strain evidence="2">MBIC 11017</strain>
    </source>
</reference>
<dbReference type="STRING" id="329726.AM1_0325"/>
<dbReference type="AlphaFoldDB" id="B0C9U5"/>
<gene>
    <name evidence="1" type="ordered locus">AM1_0325</name>
</gene>
<organism evidence="1 2">
    <name type="scientific">Acaryochloris marina (strain MBIC 11017)</name>
    <dbReference type="NCBI Taxonomy" id="329726"/>
    <lineage>
        <taxon>Bacteria</taxon>
        <taxon>Bacillati</taxon>
        <taxon>Cyanobacteriota</taxon>
        <taxon>Cyanophyceae</taxon>
        <taxon>Acaryochloridales</taxon>
        <taxon>Acaryochloridaceae</taxon>
        <taxon>Acaryochloris</taxon>
    </lineage>
</organism>
<name>B0C9U5_ACAM1</name>